<dbReference type="Pfam" id="PF13541">
    <property type="entry name" value="ChlI"/>
    <property type="match status" value="1"/>
</dbReference>
<dbReference type="InterPro" id="IPR020568">
    <property type="entry name" value="Ribosomal_Su5_D2-typ_SF"/>
</dbReference>
<protein>
    <recommendedName>
        <fullName evidence="7">DNA repair protein RadA</fullName>
    </recommendedName>
</protein>
<dbReference type="Gene3D" id="3.40.50.300">
    <property type="entry name" value="P-loop containing nucleotide triphosphate hydrolases"/>
    <property type="match status" value="1"/>
</dbReference>
<dbReference type="EMBL" id="QEWH01000098">
    <property type="protein sequence ID" value="RBA43737.1"/>
    <property type="molecule type" value="Genomic_DNA"/>
</dbReference>
<keyword evidence="2" id="KW-0227">DNA damage</keyword>
<dbReference type="Proteomes" id="UP000253688">
    <property type="component" value="Unassembled WGS sequence"/>
</dbReference>
<reference evidence="8 9" key="1">
    <citation type="submission" date="2018-04" db="EMBL/GenBank/DDBJ databases">
        <title>Acinetobacter junii Genome sequencing and assembly.</title>
        <authorList>
            <person name="Su J."/>
            <person name="Rensing C."/>
            <person name="Mazhar H.S."/>
        </authorList>
    </citation>
    <scope>NUCLEOTIDE SEQUENCE [LARGE SCALE GENOMIC DNA]</scope>
    <source>
        <strain evidence="8 9">SC22</strain>
    </source>
</reference>
<keyword evidence="1" id="KW-0547">Nucleotide-binding</keyword>
<evidence type="ECO:0000256" key="7">
    <source>
        <dbReference type="NCBIfam" id="TIGR00416"/>
    </source>
</evidence>
<keyword evidence="3" id="KW-0067">ATP-binding</keyword>
<dbReference type="GO" id="GO:0003684">
    <property type="term" value="F:damaged DNA binding"/>
    <property type="evidence" value="ECO:0007669"/>
    <property type="project" value="InterPro"/>
</dbReference>
<dbReference type="PANTHER" id="PTHR32472:SF10">
    <property type="entry name" value="DNA REPAIR PROTEIN RADA-LIKE PROTEIN"/>
    <property type="match status" value="1"/>
</dbReference>
<accession>A0A365PGA1</accession>
<dbReference type="InterPro" id="IPR027417">
    <property type="entry name" value="P-loop_NTPase"/>
</dbReference>
<dbReference type="GO" id="GO:0000725">
    <property type="term" value="P:recombinational repair"/>
    <property type="evidence" value="ECO:0007669"/>
    <property type="project" value="TreeGrafter"/>
</dbReference>
<dbReference type="Gene3D" id="3.30.230.10">
    <property type="match status" value="1"/>
</dbReference>
<dbReference type="AlphaFoldDB" id="A0A365PGA1"/>
<evidence type="ECO:0000256" key="1">
    <source>
        <dbReference type="ARBA" id="ARBA00022741"/>
    </source>
</evidence>
<evidence type="ECO:0000256" key="6">
    <source>
        <dbReference type="ARBA" id="ARBA00023204"/>
    </source>
</evidence>
<dbReference type="SUPFAM" id="SSF52540">
    <property type="entry name" value="P-loop containing nucleoside triphosphate hydrolases"/>
    <property type="match status" value="1"/>
</dbReference>
<sequence>TNPVRFKVAMRAKRLGLPLDRLDVMAETKVERICEILSEQKTSMVILDSIQTLYTEAIPAASGSTSQIKESASILTRFAKHTGISLLIVGHVTKEKELAGPKVLEHMVDCVLHFEGQSDLQYRMLRVVKNRFGAVNELSVFDMTDQGLKEVINPAMIFLDRYGAAVAGSVVMVSRDGVRPFLVEVQALVSETKTAPRQLILGLEYNRLTLLLTIMKEQAKVDILKHDVYVNIVGGLKITETASDLAVLLACVSSLKDQPLPHDMAVFGEVGLSGEIRSVPNAQERIKEAQKNGFKTIVVPKVNQPKQPIGSMKVIAVEYLYQVLQAVFEQNGEELRQVG</sequence>
<dbReference type="SUPFAM" id="SSF54211">
    <property type="entry name" value="Ribosomal protein S5 domain 2-like"/>
    <property type="match status" value="1"/>
</dbReference>
<dbReference type="GO" id="GO:0005829">
    <property type="term" value="C:cytosol"/>
    <property type="evidence" value="ECO:0007669"/>
    <property type="project" value="TreeGrafter"/>
</dbReference>
<comment type="caution">
    <text evidence="8">The sequence shown here is derived from an EMBL/GenBank/DDBJ whole genome shotgun (WGS) entry which is preliminary data.</text>
</comment>
<dbReference type="InterPro" id="IPR014721">
    <property type="entry name" value="Ribsml_uS5_D2-typ_fold_subgr"/>
</dbReference>
<dbReference type="PANTHER" id="PTHR32472">
    <property type="entry name" value="DNA REPAIR PROTEIN RADA"/>
    <property type="match status" value="1"/>
</dbReference>
<evidence type="ECO:0000256" key="2">
    <source>
        <dbReference type="ARBA" id="ARBA00022763"/>
    </source>
</evidence>
<keyword evidence="4" id="KW-0346">Stress response</keyword>
<dbReference type="PRINTS" id="PR01874">
    <property type="entry name" value="DNAREPAIRADA"/>
</dbReference>
<name>A0A365PGA1_ACIJU</name>
<evidence type="ECO:0000256" key="4">
    <source>
        <dbReference type="ARBA" id="ARBA00023016"/>
    </source>
</evidence>
<evidence type="ECO:0000256" key="3">
    <source>
        <dbReference type="ARBA" id="ARBA00022840"/>
    </source>
</evidence>
<dbReference type="NCBIfam" id="TIGR00416">
    <property type="entry name" value="sms"/>
    <property type="match status" value="1"/>
</dbReference>
<evidence type="ECO:0000256" key="5">
    <source>
        <dbReference type="ARBA" id="ARBA00023125"/>
    </source>
</evidence>
<gene>
    <name evidence="8" type="primary">radA</name>
    <name evidence="8" type="ORF">DC346_14440</name>
</gene>
<evidence type="ECO:0000313" key="8">
    <source>
        <dbReference type="EMBL" id="RBA43737.1"/>
    </source>
</evidence>
<dbReference type="InterPro" id="IPR004504">
    <property type="entry name" value="DNA_repair_RadA"/>
</dbReference>
<dbReference type="RefSeq" id="WP_112997713.1">
    <property type="nucleotide sequence ID" value="NZ_QDFG01000086.1"/>
</dbReference>
<organism evidence="8 9">
    <name type="scientific">Acinetobacter junii</name>
    <dbReference type="NCBI Taxonomy" id="40215"/>
    <lineage>
        <taxon>Bacteria</taxon>
        <taxon>Pseudomonadati</taxon>
        <taxon>Pseudomonadota</taxon>
        <taxon>Gammaproteobacteria</taxon>
        <taxon>Moraxellales</taxon>
        <taxon>Moraxellaceae</taxon>
        <taxon>Acinetobacter</taxon>
    </lineage>
</organism>
<dbReference type="GO" id="GO:0005524">
    <property type="term" value="F:ATP binding"/>
    <property type="evidence" value="ECO:0007669"/>
    <property type="project" value="UniProtKB-UniRule"/>
</dbReference>
<keyword evidence="6" id="KW-0234">DNA repair</keyword>
<evidence type="ECO:0000313" key="9">
    <source>
        <dbReference type="Proteomes" id="UP000253688"/>
    </source>
</evidence>
<proteinExistence type="predicted"/>
<keyword evidence="5" id="KW-0238">DNA-binding</keyword>
<feature type="non-terminal residue" evidence="8">
    <location>
        <position position="1"/>
    </location>
</feature>